<protein>
    <recommendedName>
        <fullName evidence="4">UBC core domain-containing protein</fullName>
    </recommendedName>
</protein>
<dbReference type="PROSITE" id="PS50127">
    <property type="entry name" value="UBC_2"/>
    <property type="match status" value="1"/>
</dbReference>
<dbReference type="PANTHER" id="PTHR46116:SF15">
    <property type="entry name" value="(E3-INDEPENDENT) E2 UBIQUITIN-CONJUGATING ENZYME"/>
    <property type="match status" value="1"/>
</dbReference>
<name>A0ABD0UJ40_DENTH</name>
<evidence type="ECO:0000256" key="2">
    <source>
        <dbReference type="ARBA" id="ARBA00022786"/>
    </source>
</evidence>
<evidence type="ECO:0000256" key="1">
    <source>
        <dbReference type="ARBA" id="ARBA00022679"/>
    </source>
</evidence>
<dbReference type="InterPro" id="IPR000608">
    <property type="entry name" value="UBC"/>
</dbReference>
<keyword evidence="6" id="KW-1185">Reference proteome</keyword>
<dbReference type="EMBL" id="JANQDX010000016">
    <property type="protein sequence ID" value="KAL0910361.1"/>
    <property type="molecule type" value="Genomic_DNA"/>
</dbReference>
<dbReference type="Pfam" id="PF00179">
    <property type="entry name" value="UQ_con"/>
    <property type="match status" value="1"/>
</dbReference>
<evidence type="ECO:0000313" key="5">
    <source>
        <dbReference type="EMBL" id="KAL0910361.1"/>
    </source>
</evidence>
<gene>
    <name evidence="5" type="ORF">M5K25_021337</name>
</gene>
<feature type="compositionally biased region" description="Polar residues" evidence="3">
    <location>
        <begin position="297"/>
        <end position="306"/>
    </location>
</feature>
<feature type="region of interest" description="Disordered" evidence="3">
    <location>
        <begin position="287"/>
        <end position="306"/>
    </location>
</feature>
<sequence>MAPMEVPTERLFSIGGSSSPSCQKLRDFNCLDKIGECSLSTHSSRTGDNLQLVNGNNSLGLHISEINVPSLGGDELQFEGWKEVVKCGAEQIGRSALMLGCEKAERFKQFDSVKNGWLKRVHQEWSILKKNLPESIYVRVYEERVDLMRASIAGQPGTPYYHGLFFFDIHLPNNYPQEPPGNRSLIPSKTTEKGGWRHSHSSRSFDSLVAARLRGFADKVEATRVASSAPSCCPTSSLLVDVRLRCFVEGGRLHESLLPPLGRCSTPTQTLRLRSPLFRRRSTYRFPSRHLRPTPPHETSSAPKPTASSDSFACSFDLIVAVRLLHFAGGEEIAPIALRLLRCCPTSLFRWRIQVDSNPCEFC</sequence>
<dbReference type="Proteomes" id="UP001552299">
    <property type="component" value="Unassembled WGS sequence"/>
</dbReference>
<evidence type="ECO:0000256" key="3">
    <source>
        <dbReference type="SAM" id="MobiDB-lite"/>
    </source>
</evidence>
<evidence type="ECO:0000313" key="6">
    <source>
        <dbReference type="Proteomes" id="UP001552299"/>
    </source>
</evidence>
<dbReference type="SUPFAM" id="SSF54495">
    <property type="entry name" value="UBC-like"/>
    <property type="match status" value="1"/>
</dbReference>
<keyword evidence="1" id="KW-0808">Transferase</keyword>
<dbReference type="PANTHER" id="PTHR46116">
    <property type="entry name" value="(E3-INDEPENDENT) E2 UBIQUITIN-CONJUGATING ENZYME"/>
    <property type="match status" value="1"/>
</dbReference>
<dbReference type="InterPro" id="IPR016135">
    <property type="entry name" value="UBQ-conjugating_enzyme/RWD"/>
</dbReference>
<dbReference type="Gene3D" id="3.10.110.10">
    <property type="entry name" value="Ubiquitin Conjugating Enzyme"/>
    <property type="match status" value="1"/>
</dbReference>
<accession>A0ABD0UJ40</accession>
<reference evidence="5 6" key="1">
    <citation type="journal article" date="2024" name="Plant Biotechnol. J.">
        <title>Dendrobium thyrsiflorum genome and its molecular insights into genes involved in important horticultural traits.</title>
        <authorList>
            <person name="Chen B."/>
            <person name="Wang J.Y."/>
            <person name="Zheng P.J."/>
            <person name="Li K.L."/>
            <person name="Liang Y.M."/>
            <person name="Chen X.F."/>
            <person name="Zhang C."/>
            <person name="Zhao X."/>
            <person name="He X."/>
            <person name="Zhang G.Q."/>
            <person name="Liu Z.J."/>
            <person name="Xu Q."/>
        </authorList>
    </citation>
    <scope>NUCLEOTIDE SEQUENCE [LARGE SCALE GENOMIC DNA]</scope>
    <source>
        <strain evidence="5">GZMU011</strain>
    </source>
</reference>
<proteinExistence type="predicted"/>
<dbReference type="GO" id="GO:0016740">
    <property type="term" value="F:transferase activity"/>
    <property type="evidence" value="ECO:0007669"/>
    <property type="project" value="UniProtKB-KW"/>
</dbReference>
<keyword evidence="2" id="KW-0833">Ubl conjugation pathway</keyword>
<feature type="domain" description="UBC core" evidence="4">
    <location>
        <begin position="116"/>
        <end position="180"/>
    </location>
</feature>
<dbReference type="AlphaFoldDB" id="A0ABD0UJ40"/>
<comment type="caution">
    <text evidence="5">The sequence shown here is derived from an EMBL/GenBank/DDBJ whole genome shotgun (WGS) entry which is preliminary data.</text>
</comment>
<organism evidence="5 6">
    <name type="scientific">Dendrobium thyrsiflorum</name>
    <name type="common">Pinecone-like raceme dendrobium</name>
    <name type="synonym">Orchid</name>
    <dbReference type="NCBI Taxonomy" id="117978"/>
    <lineage>
        <taxon>Eukaryota</taxon>
        <taxon>Viridiplantae</taxon>
        <taxon>Streptophyta</taxon>
        <taxon>Embryophyta</taxon>
        <taxon>Tracheophyta</taxon>
        <taxon>Spermatophyta</taxon>
        <taxon>Magnoliopsida</taxon>
        <taxon>Liliopsida</taxon>
        <taxon>Asparagales</taxon>
        <taxon>Orchidaceae</taxon>
        <taxon>Epidendroideae</taxon>
        <taxon>Malaxideae</taxon>
        <taxon>Dendrobiinae</taxon>
        <taxon>Dendrobium</taxon>
    </lineage>
</organism>
<evidence type="ECO:0000259" key="4">
    <source>
        <dbReference type="PROSITE" id="PS50127"/>
    </source>
</evidence>